<feature type="compositionally biased region" description="Polar residues" evidence="4">
    <location>
        <begin position="60"/>
        <end position="69"/>
    </location>
</feature>
<dbReference type="PANTHER" id="PTHR22696:SF1">
    <property type="entry name" value="E3 UBIQUITIN-PROTEIN LIGASE RNF26"/>
    <property type="match status" value="1"/>
</dbReference>
<keyword evidence="1 3" id="KW-0479">Metal-binding</keyword>
<feature type="domain" description="RING-type" evidence="5">
    <location>
        <begin position="81"/>
        <end position="122"/>
    </location>
</feature>
<evidence type="ECO:0000256" key="4">
    <source>
        <dbReference type="SAM" id="MobiDB-lite"/>
    </source>
</evidence>
<proteinExistence type="predicted"/>
<accession>A0A1B6G7Y8</accession>
<evidence type="ECO:0000256" key="2">
    <source>
        <dbReference type="ARBA" id="ARBA00022833"/>
    </source>
</evidence>
<protein>
    <recommendedName>
        <fullName evidence="5">RING-type domain-containing protein</fullName>
    </recommendedName>
</protein>
<dbReference type="AlphaFoldDB" id="A0A1B6G7Y8"/>
<dbReference type="GO" id="GO:0061630">
    <property type="term" value="F:ubiquitin protein ligase activity"/>
    <property type="evidence" value="ECO:0007669"/>
    <property type="project" value="TreeGrafter"/>
</dbReference>
<evidence type="ECO:0000313" key="6">
    <source>
        <dbReference type="EMBL" id="JAS58511.1"/>
    </source>
</evidence>
<dbReference type="PROSITE" id="PS50089">
    <property type="entry name" value="ZF_RING_2"/>
    <property type="match status" value="1"/>
</dbReference>
<dbReference type="InterPro" id="IPR001841">
    <property type="entry name" value="Znf_RING"/>
</dbReference>
<dbReference type="SMART" id="SM00184">
    <property type="entry name" value="RING"/>
    <property type="match status" value="1"/>
</dbReference>
<dbReference type="Gene3D" id="3.30.40.10">
    <property type="entry name" value="Zinc/RING finger domain, C3HC4 (zinc finger)"/>
    <property type="match status" value="1"/>
</dbReference>
<dbReference type="InterPro" id="IPR013083">
    <property type="entry name" value="Znf_RING/FYVE/PHD"/>
</dbReference>
<evidence type="ECO:0000256" key="1">
    <source>
        <dbReference type="ARBA" id="ARBA00022771"/>
    </source>
</evidence>
<evidence type="ECO:0000259" key="5">
    <source>
        <dbReference type="PROSITE" id="PS50089"/>
    </source>
</evidence>
<feature type="region of interest" description="Disordered" evidence="4">
    <location>
        <begin position="50"/>
        <end position="69"/>
    </location>
</feature>
<dbReference type="EMBL" id="GECZ01011258">
    <property type="protein sequence ID" value="JAS58511.1"/>
    <property type="molecule type" value="Transcribed_RNA"/>
</dbReference>
<reference evidence="6" key="1">
    <citation type="submission" date="2015-11" db="EMBL/GenBank/DDBJ databases">
        <title>De novo transcriptome assembly of four potential Pierce s Disease insect vectors from Arizona vineyards.</title>
        <authorList>
            <person name="Tassone E.E."/>
        </authorList>
    </citation>
    <scope>NUCLEOTIDE SEQUENCE</scope>
</reference>
<dbReference type="Pfam" id="PF13920">
    <property type="entry name" value="zf-C3HC4_3"/>
    <property type="match status" value="1"/>
</dbReference>
<organism evidence="6">
    <name type="scientific">Cuerna arida</name>
    <dbReference type="NCBI Taxonomy" id="1464854"/>
    <lineage>
        <taxon>Eukaryota</taxon>
        <taxon>Metazoa</taxon>
        <taxon>Ecdysozoa</taxon>
        <taxon>Arthropoda</taxon>
        <taxon>Hexapoda</taxon>
        <taxon>Insecta</taxon>
        <taxon>Pterygota</taxon>
        <taxon>Neoptera</taxon>
        <taxon>Paraneoptera</taxon>
        <taxon>Hemiptera</taxon>
        <taxon>Auchenorrhyncha</taxon>
        <taxon>Membracoidea</taxon>
        <taxon>Cicadellidae</taxon>
        <taxon>Cicadellinae</taxon>
        <taxon>Proconiini</taxon>
        <taxon>Cuerna</taxon>
    </lineage>
</organism>
<gene>
    <name evidence="6" type="ORF">g.32586</name>
</gene>
<dbReference type="GO" id="GO:0008270">
    <property type="term" value="F:zinc ion binding"/>
    <property type="evidence" value="ECO:0007669"/>
    <property type="project" value="UniProtKB-KW"/>
</dbReference>
<dbReference type="SUPFAM" id="SSF57850">
    <property type="entry name" value="RING/U-box"/>
    <property type="match status" value="1"/>
</dbReference>
<keyword evidence="1 3" id="KW-0863">Zinc-finger</keyword>
<sequence length="133" mass="14359">MSHEKAGAKKEESKGSGFLSSLLVAGGAAALGFMAHKLVSEYNEIQEREDAYKAEGSGSGNTRKSMRSQAFDTEVPDAVKCVICMDNPREVIMGPCGHVCLCEDCMEKIAKSNPSPKCPVCQTPVKEFKHAYI</sequence>
<dbReference type="GO" id="GO:0006511">
    <property type="term" value="P:ubiquitin-dependent protein catabolic process"/>
    <property type="evidence" value="ECO:0007669"/>
    <property type="project" value="TreeGrafter"/>
</dbReference>
<dbReference type="PANTHER" id="PTHR22696">
    <property type="entry name" value="E3 UBIQUITIN-PROTEIN LIGASE RNF26"/>
    <property type="match status" value="1"/>
</dbReference>
<name>A0A1B6G7Y8_9HEMI</name>
<dbReference type="GO" id="GO:0016567">
    <property type="term" value="P:protein ubiquitination"/>
    <property type="evidence" value="ECO:0007669"/>
    <property type="project" value="TreeGrafter"/>
</dbReference>
<evidence type="ECO:0000256" key="3">
    <source>
        <dbReference type="PROSITE-ProRule" id="PRU00175"/>
    </source>
</evidence>
<keyword evidence="2" id="KW-0862">Zinc</keyword>